<protein>
    <submittedName>
        <fullName evidence="2">Uncharacterized protein</fullName>
    </submittedName>
</protein>
<feature type="compositionally biased region" description="Polar residues" evidence="1">
    <location>
        <begin position="131"/>
        <end position="141"/>
    </location>
</feature>
<feature type="compositionally biased region" description="Basic residues" evidence="1">
    <location>
        <begin position="59"/>
        <end position="68"/>
    </location>
</feature>
<accession>A4G285</accession>
<name>A4G285_HERAR</name>
<dbReference type="HOGENOM" id="CLU_1822680_0_0_4"/>
<keyword evidence="3" id="KW-1185">Reference proteome</keyword>
<evidence type="ECO:0000313" key="2">
    <source>
        <dbReference type="EMBL" id="CAL60622.1"/>
    </source>
</evidence>
<dbReference type="Proteomes" id="UP000006697">
    <property type="component" value="Chromosome"/>
</dbReference>
<organism evidence="2 3">
    <name type="scientific">Herminiimonas arsenicoxydans</name>
    <dbReference type="NCBI Taxonomy" id="204773"/>
    <lineage>
        <taxon>Bacteria</taxon>
        <taxon>Pseudomonadati</taxon>
        <taxon>Pseudomonadota</taxon>
        <taxon>Betaproteobacteria</taxon>
        <taxon>Burkholderiales</taxon>
        <taxon>Oxalobacteraceae</taxon>
        <taxon>Herminiimonas</taxon>
    </lineage>
</organism>
<evidence type="ECO:0000313" key="3">
    <source>
        <dbReference type="Proteomes" id="UP000006697"/>
    </source>
</evidence>
<evidence type="ECO:0000256" key="1">
    <source>
        <dbReference type="SAM" id="MobiDB-lite"/>
    </source>
</evidence>
<dbReference type="KEGG" id="har:HEAR0401"/>
<proteinExistence type="predicted"/>
<feature type="region of interest" description="Disordered" evidence="1">
    <location>
        <begin position="37"/>
        <end position="72"/>
    </location>
</feature>
<reference evidence="2 3" key="1">
    <citation type="journal article" date="2007" name="PLoS Genet.">
        <title>A tale of two oxidation states: bacterial colonization of arsenic-rich environments.</title>
        <authorList>
            <person name="Muller D."/>
            <person name="Medigue C."/>
            <person name="Koechler S."/>
            <person name="Barbe V."/>
            <person name="Barakat M."/>
            <person name="Talla E."/>
            <person name="Bonnefoy V."/>
            <person name="Krin E."/>
            <person name="Arsene-Ploetze F."/>
            <person name="Carapito C."/>
            <person name="Chandler M."/>
            <person name="Cournoyer B."/>
            <person name="Cruveiller S."/>
            <person name="Dossat C."/>
            <person name="Duval S."/>
            <person name="Heymann M."/>
            <person name="Leize E."/>
            <person name="Lieutaud A."/>
            <person name="Lievremont D."/>
            <person name="Makita Y."/>
            <person name="Mangenot S."/>
            <person name="Nitschke W."/>
            <person name="Ortet P."/>
            <person name="Perdrial N."/>
            <person name="Schoepp B."/>
            <person name="Siguier N."/>
            <person name="Simeonova D.D."/>
            <person name="Rouy Z."/>
            <person name="Segurens B."/>
            <person name="Turlin E."/>
            <person name="Vallenet D."/>
            <person name="Van Dorsselaer A."/>
            <person name="Weiss S."/>
            <person name="Weissenbach J."/>
            <person name="Lett M.C."/>
            <person name="Danchin A."/>
            <person name="Bertin P.N."/>
        </authorList>
    </citation>
    <scope>NUCLEOTIDE SEQUENCE [LARGE SCALE GENOMIC DNA]</scope>
    <source>
        <strain evidence="3">ULPAs1</strain>
    </source>
</reference>
<sequence length="141" mass="15093">MRSAPARRHPKGCVGRTPAAAFSGSPLNVFMGEPTRHEALGRKRPKARCCSSGVLAPRPRQRSGKRVRQVQSSRDYVAMGGALKAHAEGVCPSAAKGPQDSPTLVGQWGPAVQADKPPRCPQAGIYPARSVFSQNTRRTPR</sequence>
<dbReference type="EMBL" id="CU207211">
    <property type="protein sequence ID" value="CAL60622.1"/>
    <property type="molecule type" value="Genomic_DNA"/>
</dbReference>
<gene>
    <name evidence="2" type="ordered locus">HEAR0401</name>
</gene>
<dbReference type="AlphaFoldDB" id="A4G285"/>
<feature type="region of interest" description="Disordered" evidence="1">
    <location>
        <begin position="91"/>
        <end position="141"/>
    </location>
</feature>